<evidence type="ECO:0000313" key="3">
    <source>
        <dbReference type="Proteomes" id="UP000004710"/>
    </source>
</evidence>
<proteinExistence type="predicted"/>
<keyword evidence="1" id="KW-0472">Membrane</keyword>
<evidence type="ECO:0000313" key="2">
    <source>
        <dbReference type="EMBL" id="EGI16338.1"/>
    </source>
</evidence>
<dbReference type="RefSeq" id="WP_001238800.1">
    <property type="nucleotide sequence ID" value="NZ_GL883905.1"/>
</dbReference>
<keyword evidence="1" id="KW-1133">Transmembrane helix</keyword>
<name>F4SY91_ECOLX</name>
<dbReference type="HOGENOM" id="CLU_843966_0_0_6"/>
<gene>
    <name evidence="2" type="ORF">ECIG_04731</name>
</gene>
<reference evidence="2 3" key="1">
    <citation type="submission" date="2010-01" db="EMBL/GenBank/DDBJ databases">
        <title>The Genome Sequence of Escherichia coli M605.</title>
        <authorList>
            <consortium name="The Broad Institute Genome Sequencing Platform"/>
            <consortium name="The Broad Institute Genome Sequencing Center for Infectious Disease"/>
            <person name="Feldgarden M."/>
            <person name="Gordon D.M."/>
            <person name="Johnson J.R."/>
            <person name="Johnston B.D."/>
            <person name="Young S."/>
            <person name="Zeng Q."/>
            <person name="Koehrsen M."/>
            <person name="Alvarado L."/>
            <person name="Berlin A.M."/>
            <person name="Borenstein D."/>
            <person name="Chapman S.B."/>
            <person name="Chen Z."/>
            <person name="Engels R."/>
            <person name="Freedman E."/>
            <person name="Gellesch M."/>
            <person name="Goldberg J."/>
            <person name="Griggs A."/>
            <person name="Gujja S."/>
            <person name="Heilman E.R."/>
            <person name="Heiman D.I."/>
            <person name="Hepburn T.A."/>
            <person name="Howarth C."/>
            <person name="Jen D."/>
            <person name="Larson L."/>
            <person name="Lewis B."/>
            <person name="Mehta T."/>
            <person name="Park D."/>
            <person name="Pearson M."/>
            <person name="Richards J."/>
            <person name="Roberts A."/>
            <person name="Saif S."/>
            <person name="Shea T.D."/>
            <person name="Shenoy N."/>
            <person name="Sisk P."/>
            <person name="Stolte C."/>
            <person name="Sykes S.N."/>
            <person name="Walk T."/>
            <person name="White J."/>
            <person name="Yandava C."/>
            <person name="Haas B."/>
            <person name="Henn M.R."/>
            <person name="Nusbaum C."/>
            <person name="Birren B."/>
        </authorList>
    </citation>
    <scope>NUCLEOTIDE SEQUENCE [LARGE SCALE GENOMIC DNA]</scope>
    <source>
        <strain evidence="2 3">M605</strain>
    </source>
</reference>
<sequence length="329" mass="36745">MRLNKANQNFNQKGLSLIEFALTILISVPCIVFVQNQVMKIFDDVIANNMVYSFYEISSYIGSELQHGDFPFRLTPYGYTQISTEEILSNQYFSISPSAEKVHFYIKAWHSSYTGKVDGYFVLGVLQPPEKLHISRLIAYNILGSSAGYFNNNIIISINNSFADIHLEEDPVLKRIPRNVTSIVYYGYFPANKNNHSTIIVPHLNAGSVILDGKELIFSEGNIDLSHCDLKCMNEMVQLSWIEQGYRNLGINLIVDDGMNSSSLELAVPVLPGVYYLSVGNIINKMKSAGLISTKVYQPVTLRFCISGTNVNGNSSCVPFLGKIILSHS</sequence>
<evidence type="ECO:0000256" key="1">
    <source>
        <dbReference type="SAM" id="Phobius"/>
    </source>
</evidence>
<protein>
    <submittedName>
        <fullName evidence="2">Uncharacterized protein</fullName>
    </submittedName>
</protein>
<feature type="transmembrane region" description="Helical" evidence="1">
    <location>
        <begin position="15"/>
        <end position="34"/>
    </location>
</feature>
<dbReference type="Proteomes" id="UP000004710">
    <property type="component" value="Unassembled WGS sequence"/>
</dbReference>
<accession>F4SY91</accession>
<dbReference type="EMBL" id="GL883905">
    <property type="protein sequence ID" value="EGI16338.1"/>
    <property type="molecule type" value="Genomic_DNA"/>
</dbReference>
<keyword evidence="1" id="KW-0812">Transmembrane</keyword>
<dbReference type="AlphaFoldDB" id="F4SY91"/>
<organism evidence="2 3">
    <name type="scientific">Escherichia coli M605</name>
    <dbReference type="NCBI Taxonomy" id="656417"/>
    <lineage>
        <taxon>Bacteria</taxon>
        <taxon>Pseudomonadati</taxon>
        <taxon>Pseudomonadota</taxon>
        <taxon>Gammaproteobacteria</taxon>
        <taxon>Enterobacterales</taxon>
        <taxon>Enterobacteriaceae</taxon>
        <taxon>Escherichia</taxon>
    </lineage>
</organism>